<dbReference type="SUPFAM" id="SSF55008">
    <property type="entry name" value="HMA, heavy metal-associated domain"/>
    <property type="match status" value="1"/>
</dbReference>
<dbReference type="Gene3D" id="3.30.70.100">
    <property type="match status" value="1"/>
</dbReference>
<name>A0A926IB52_9FIRM</name>
<sequence length="68" mass="7540">MKERFIVDGMSCSACSRRIEEGLKKLQGVREVEVHLDAKTVVVSGDSLDQRVLKNEIEALGYDVAVMS</sequence>
<evidence type="ECO:0000313" key="4">
    <source>
        <dbReference type="Proteomes" id="UP000660861"/>
    </source>
</evidence>
<dbReference type="CDD" id="cd00371">
    <property type="entry name" value="HMA"/>
    <property type="match status" value="1"/>
</dbReference>
<evidence type="ECO:0000313" key="3">
    <source>
        <dbReference type="EMBL" id="MBC8569760.1"/>
    </source>
</evidence>
<dbReference type="AlphaFoldDB" id="A0A926IB52"/>
<evidence type="ECO:0000259" key="2">
    <source>
        <dbReference type="PROSITE" id="PS50846"/>
    </source>
</evidence>
<organism evidence="3 4">
    <name type="scientific">Zongyangia hominis</name>
    <dbReference type="NCBI Taxonomy" id="2763677"/>
    <lineage>
        <taxon>Bacteria</taxon>
        <taxon>Bacillati</taxon>
        <taxon>Bacillota</taxon>
        <taxon>Clostridia</taxon>
        <taxon>Eubacteriales</taxon>
        <taxon>Oscillospiraceae</taxon>
        <taxon>Zongyangia</taxon>
    </lineage>
</organism>
<feature type="domain" description="HMA" evidence="2">
    <location>
        <begin position="1"/>
        <end position="65"/>
    </location>
</feature>
<protein>
    <submittedName>
        <fullName evidence="3">Heavy-metal-associated domain-containing protein</fullName>
    </submittedName>
</protein>
<dbReference type="InterPro" id="IPR017969">
    <property type="entry name" value="Heavy-metal-associated_CS"/>
</dbReference>
<dbReference type="PROSITE" id="PS50846">
    <property type="entry name" value="HMA_2"/>
    <property type="match status" value="1"/>
</dbReference>
<dbReference type="Pfam" id="PF00403">
    <property type="entry name" value="HMA"/>
    <property type="match status" value="1"/>
</dbReference>
<accession>A0A926IB52</accession>
<dbReference type="RefSeq" id="WP_262396850.1">
    <property type="nucleotide sequence ID" value="NZ_JACRTC010000001.1"/>
</dbReference>
<dbReference type="InterPro" id="IPR006121">
    <property type="entry name" value="HMA_dom"/>
</dbReference>
<dbReference type="PROSITE" id="PS01047">
    <property type="entry name" value="HMA_1"/>
    <property type="match status" value="1"/>
</dbReference>
<comment type="caution">
    <text evidence="3">The sequence shown here is derived from an EMBL/GenBank/DDBJ whole genome shotgun (WGS) entry which is preliminary data.</text>
</comment>
<evidence type="ECO:0000256" key="1">
    <source>
        <dbReference type="ARBA" id="ARBA00022723"/>
    </source>
</evidence>
<keyword evidence="4" id="KW-1185">Reference proteome</keyword>
<dbReference type="GO" id="GO:0046872">
    <property type="term" value="F:metal ion binding"/>
    <property type="evidence" value="ECO:0007669"/>
    <property type="project" value="UniProtKB-KW"/>
</dbReference>
<keyword evidence="1" id="KW-0479">Metal-binding</keyword>
<dbReference type="FunFam" id="3.30.70.100:FF:000001">
    <property type="entry name" value="ATPase copper transporting beta"/>
    <property type="match status" value="1"/>
</dbReference>
<dbReference type="EMBL" id="JACRTC010000001">
    <property type="protein sequence ID" value="MBC8569760.1"/>
    <property type="molecule type" value="Genomic_DNA"/>
</dbReference>
<dbReference type="Proteomes" id="UP000660861">
    <property type="component" value="Unassembled WGS sequence"/>
</dbReference>
<dbReference type="InterPro" id="IPR036163">
    <property type="entry name" value="HMA_dom_sf"/>
</dbReference>
<gene>
    <name evidence="3" type="ORF">H8709_02835</name>
</gene>
<reference evidence="3" key="1">
    <citation type="submission" date="2020-08" db="EMBL/GenBank/DDBJ databases">
        <title>Genome public.</title>
        <authorList>
            <person name="Liu C."/>
            <person name="Sun Q."/>
        </authorList>
    </citation>
    <scope>NUCLEOTIDE SEQUENCE</scope>
    <source>
        <strain evidence="3">NSJ-54</strain>
    </source>
</reference>
<proteinExistence type="predicted"/>